<feature type="compositionally biased region" description="Basic and acidic residues" evidence="1">
    <location>
        <begin position="31"/>
        <end position="40"/>
    </location>
</feature>
<evidence type="ECO:0000256" key="1">
    <source>
        <dbReference type="SAM" id="MobiDB-lite"/>
    </source>
</evidence>
<reference evidence="2" key="1">
    <citation type="submission" date="2015-08" db="EMBL/GenBank/DDBJ databases">
        <authorList>
            <person name="Babu N.S."/>
            <person name="Beckwith C.J."/>
            <person name="Beseler K.G."/>
            <person name="Brison A."/>
            <person name="Carone J.V."/>
            <person name="Caskin T.P."/>
            <person name="Diamond M."/>
            <person name="Durham M.E."/>
            <person name="Foxe J.M."/>
            <person name="Go M."/>
            <person name="Henderson B.A."/>
            <person name="Jones I.B."/>
            <person name="McGettigan J.A."/>
            <person name="Micheletti S.J."/>
            <person name="Nasrallah M.E."/>
            <person name="Ortiz D."/>
            <person name="Piller C.R."/>
            <person name="Privatt S.R."/>
            <person name="Schneider S.L."/>
            <person name="Sharp S."/>
            <person name="Smith T.C."/>
            <person name="Stanton J.D."/>
            <person name="Ullery H.E."/>
            <person name="Wilson R.J."/>
            <person name="Serrano M.G."/>
            <person name="Buck G."/>
            <person name="Lee V."/>
            <person name="Wang Y."/>
            <person name="Carvalho R."/>
            <person name="Voegtly L."/>
            <person name="Shi R."/>
            <person name="Duckworth R."/>
            <person name="Johnson A."/>
            <person name="Loviza R."/>
            <person name="Walstead R."/>
            <person name="Shah Z."/>
            <person name="Kiflezghi M."/>
            <person name="Wade K."/>
            <person name="Ball S.L."/>
            <person name="Bradley K.W."/>
            <person name="Asai D.J."/>
            <person name="Bowman C.A."/>
            <person name="Russell D.A."/>
            <person name="Pope W.H."/>
            <person name="Jacobs-Sera D."/>
            <person name="Hendrix R.W."/>
            <person name="Hatfull G.F."/>
        </authorList>
    </citation>
    <scope>NUCLEOTIDE SEQUENCE</scope>
</reference>
<feature type="non-terminal residue" evidence="2">
    <location>
        <position position="316"/>
    </location>
</feature>
<feature type="compositionally biased region" description="Low complexity" evidence="1">
    <location>
        <begin position="86"/>
        <end position="119"/>
    </location>
</feature>
<organism evidence="2">
    <name type="scientific">Auxenochlorella protothecoides</name>
    <name type="common">Green microalga</name>
    <name type="synonym">Chlorella protothecoides</name>
    <dbReference type="NCBI Taxonomy" id="3075"/>
    <lineage>
        <taxon>Eukaryota</taxon>
        <taxon>Viridiplantae</taxon>
        <taxon>Chlorophyta</taxon>
        <taxon>core chlorophytes</taxon>
        <taxon>Trebouxiophyceae</taxon>
        <taxon>Chlorellales</taxon>
        <taxon>Chlorellaceae</taxon>
        <taxon>Auxenochlorella</taxon>
    </lineage>
</organism>
<protein>
    <submittedName>
        <fullName evidence="2">Uncharacterized protein</fullName>
    </submittedName>
</protein>
<evidence type="ECO:0000313" key="2">
    <source>
        <dbReference type="EMBL" id="JAT75055.1"/>
    </source>
</evidence>
<sequence>MTGIGEVRAAGEGDRPGRARPHTRVSSSRGTDPEGRREESAPPPAPQTLVPPRQRRPARLHFVPRLPAHETHTNKHLTSVVPPPMSTTSASSPSNPAPRPWASAAATGSCSRRSASGRPAARAARSTAACLLGPQSAGTVSTAWSMACPTRASTPRTKPDKSAAVRSTGATAAPRPRQRHSASPPRPGERRQPAGPSPAPTPSASASSCLCRHVSRRHACMDDGRVGRSNRATHADSAHLWPRMRLKERKTRTSGSESGPVHPSSSLPDCGGGCWRGWSHTGERLRSISKACLLPRPPTLLQVTTDGTSREPCIGS</sequence>
<feature type="region of interest" description="Disordered" evidence="1">
    <location>
        <begin position="150"/>
        <end position="208"/>
    </location>
</feature>
<dbReference type="EMBL" id="GDKF01003567">
    <property type="protein sequence ID" value="JAT75055.1"/>
    <property type="molecule type" value="Transcribed_RNA"/>
</dbReference>
<gene>
    <name evidence="2" type="ORF">g.65551</name>
</gene>
<feature type="region of interest" description="Disordered" evidence="1">
    <location>
        <begin position="1"/>
        <end position="119"/>
    </location>
</feature>
<accession>A0A1D2A7Z2</accession>
<name>A0A1D2A7Z2_AUXPR</name>
<dbReference type="AlphaFoldDB" id="A0A1D2A7Z2"/>
<proteinExistence type="predicted"/>